<dbReference type="InterPro" id="IPR029762">
    <property type="entry name" value="PGP-I_bact-type"/>
</dbReference>
<keyword evidence="5 9" id="KW-0963">Cytoplasm</keyword>
<dbReference type="HAMAP" id="MF_00417">
    <property type="entry name" value="Pyrrolid_peptidase"/>
    <property type="match status" value="1"/>
</dbReference>
<dbReference type="RefSeq" id="WP_045597576.1">
    <property type="nucleotide sequence ID" value="NZ_CP014048.2"/>
</dbReference>
<keyword evidence="8 9" id="KW-0788">Thiol protease</keyword>
<evidence type="ECO:0000256" key="6">
    <source>
        <dbReference type="ARBA" id="ARBA00022670"/>
    </source>
</evidence>
<keyword evidence="7 9" id="KW-0378">Hydrolase</keyword>
<dbReference type="PIRSF" id="PIRSF015592">
    <property type="entry name" value="Prld-crbxl_pptds"/>
    <property type="match status" value="1"/>
</dbReference>
<dbReference type="InterPro" id="IPR000816">
    <property type="entry name" value="Peptidase_C15"/>
</dbReference>
<dbReference type="GO" id="GO:0005829">
    <property type="term" value="C:cytosol"/>
    <property type="evidence" value="ECO:0007669"/>
    <property type="project" value="InterPro"/>
</dbReference>
<dbReference type="SUPFAM" id="SSF53182">
    <property type="entry name" value="Pyrrolidone carboxyl peptidase (pyroglutamate aminopeptidase)"/>
    <property type="match status" value="1"/>
</dbReference>
<dbReference type="GO" id="GO:0006508">
    <property type="term" value="P:proteolysis"/>
    <property type="evidence" value="ECO:0007669"/>
    <property type="project" value="UniProtKB-KW"/>
</dbReference>
<sequence length="212" mass="23084">MRKVLLTGFEPFGGESINPSLELVKQMASRALPQVEIIGCEVPVVRYQAIETVLQAVETHQPDLVLMIGQASGRCAITPERVAINLDDYRIEDNAGHQPVDEPIIATGPAAYFSTLPVKAITHALQQAGIPCQISHSAGTFVCNHLFYGVQHHLHTRAIRSGFIHIPLLPEQASASNQPSMSLETLVHGLEIMMMTCLETEQDTKHTGGTIC</sequence>
<evidence type="ECO:0000256" key="2">
    <source>
        <dbReference type="ARBA" id="ARBA00002280"/>
    </source>
</evidence>
<dbReference type="FunFam" id="3.40.630.20:FF:000001">
    <property type="entry name" value="Pyrrolidone-carboxylate peptidase"/>
    <property type="match status" value="1"/>
</dbReference>
<comment type="function">
    <text evidence="2 9">Removes 5-oxoproline from various penultimate amino acid residues except L-proline.</text>
</comment>
<dbReference type="PROSITE" id="PS01334">
    <property type="entry name" value="PYRASE_CYS"/>
    <property type="match status" value="1"/>
</dbReference>
<dbReference type="PANTHER" id="PTHR23402:SF1">
    <property type="entry name" value="PYROGLUTAMYL-PEPTIDASE I"/>
    <property type="match status" value="1"/>
</dbReference>
<comment type="similarity">
    <text evidence="4 9">Belongs to the peptidase C15 family.</text>
</comment>
<dbReference type="Gene3D" id="3.40.630.20">
    <property type="entry name" value="Peptidase C15, pyroglutamyl peptidase I-like"/>
    <property type="match status" value="1"/>
</dbReference>
<evidence type="ECO:0000256" key="5">
    <source>
        <dbReference type="ARBA" id="ARBA00022490"/>
    </source>
</evidence>
<gene>
    <name evidence="9 11" type="primary">pcp</name>
    <name evidence="11" type="ORF">CRN52_00630</name>
</gene>
<evidence type="ECO:0000313" key="11">
    <source>
        <dbReference type="EMBL" id="POB50114.1"/>
    </source>
</evidence>
<feature type="active site" evidence="9 10">
    <location>
        <position position="143"/>
    </location>
</feature>
<protein>
    <recommendedName>
        <fullName evidence="9">Pyrrolidone-carboxylate peptidase</fullName>
        <ecNumber evidence="9">3.4.19.3</ecNumber>
    </recommendedName>
    <alternativeName>
        <fullName evidence="9">5-oxoprolyl-peptidase</fullName>
    </alternativeName>
    <alternativeName>
        <fullName evidence="9">Pyroglutamyl-peptidase I</fullName>
        <shortName evidence="9">PGP-I</shortName>
        <shortName evidence="9">Pyrase</shortName>
    </alternativeName>
</protein>
<dbReference type="NCBIfam" id="NF009676">
    <property type="entry name" value="PRK13197.1"/>
    <property type="match status" value="1"/>
</dbReference>
<dbReference type="InterPro" id="IPR036440">
    <property type="entry name" value="Peptidase_C15-like_sf"/>
</dbReference>
<reference evidence="11 12" key="1">
    <citation type="journal article" date="2018" name="Front. Microbiol.">
        <title>Phylogeny of Vibrio vulnificus from the Analysis of the Core-Genome: Implications for Intra-Species Taxonomy.</title>
        <authorList>
            <person name="Roig F.J."/>
            <person name="Gonzalez-Candelas F."/>
            <person name="Sanjuan E."/>
            <person name="Fouz B."/>
            <person name="Feil E.J."/>
            <person name="Llorens C."/>
            <person name="Baker-Austin C."/>
            <person name="Oliver J.D."/>
            <person name="Danin-Poleg Y."/>
            <person name="Gibas C.J."/>
            <person name="Kashi Y."/>
            <person name="Gulig P.A."/>
            <person name="Morrison S.S."/>
            <person name="Amaro C."/>
        </authorList>
    </citation>
    <scope>NUCLEOTIDE SEQUENCE [LARGE SCALE GENOMIC DNA]</scope>
    <source>
        <strain evidence="11 12">CECT4608</strain>
    </source>
</reference>
<comment type="subunit">
    <text evidence="9">Homotetramer.</text>
</comment>
<evidence type="ECO:0000256" key="3">
    <source>
        <dbReference type="ARBA" id="ARBA00004496"/>
    </source>
</evidence>
<dbReference type="PRINTS" id="PR00706">
    <property type="entry name" value="PYROGLUPTASE"/>
</dbReference>
<comment type="caution">
    <text evidence="11">The sequence shown here is derived from an EMBL/GenBank/DDBJ whole genome shotgun (WGS) entry which is preliminary data.</text>
</comment>
<dbReference type="Proteomes" id="UP000237466">
    <property type="component" value="Unassembled WGS sequence"/>
</dbReference>
<dbReference type="CDD" id="cd00501">
    <property type="entry name" value="Peptidase_C15"/>
    <property type="match status" value="1"/>
</dbReference>
<keyword evidence="6 9" id="KW-0645">Protease</keyword>
<accession>A0A2S3R8T4</accession>
<dbReference type="EMBL" id="PDGH01000008">
    <property type="protein sequence ID" value="POB50114.1"/>
    <property type="molecule type" value="Genomic_DNA"/>
</dbReference>
<feature type="active site" evidence="9">
    <location>
        <position position="80"/>
    </location>
</feature>
<evidence type="ECO:0000256" key="9">
    <source>
        <dbReference type="HAMAP-Rule" id="MF_00417"/>
    </source>
</evidence>
<name>A0A2S3R8T4_VIBVL</name>
<evidence type="ECO:0000256" key="1">
    <source>
        <dbReference type="ARBA" id="ARBA00001770"/>
    </source>
</evidence>
<proteinExistence type="inferred from homology"/>
<evidence type="ECO:0000256" key="4">
    <source>
        <dbReference type="ARBA" id="ARBA00006641"/>
    </source>
</evidence>
<dbReference type="Pfam" id="PF01470">
    <property type="entry name" value="Peptidase_C15"/>
    <property type="match status" value="1"/>
</dbReference>
<comment type="catalytic activity">
    <reaction evidence="1 9 10">
        <text>Release of an N-terminal pyroglutamyl group from a polypeptide, the second amino acid generally not being Pro.</text>
        <dbReference type="EC" id="3.4.19.3"/>
    </reaction>
</comment>
<dbReference type="GO" id="GO:0016920">
    <property type="term" value="F:pyroglutamyl-peptidase activity"/>
    <property type="evidence" value="ECO:0007669"/>
    <property type="project" value="UniProtKB-UniRule"/>
</dbReference>
<dbReference type="AlphaFoldDB" id="A0A2S3R8T4"/>
<evidence type="ECO:0000256" key="8">
    <source>
        <dbReference type="ARBA" id="ARBA00022807"/>
    </source>
</evidence>
<feature type="active site" evidence="9">
    <location>
        <position position="165"/>
    </location>
</feature>
<dbReference type="InterPro" id="IPR016125">
    <property type="entry name" value="Peptidase_C15-like"/>
</dbReference>
<organism evidence="11 12">
    <name type="scientific">Vibrio vulnificus</name>
    <dbReference type="NCBI Taxonomy" id="672"/>
    <lineage>
        <taxon>Bacteria</taxon>
        <taxon>Pseudomonadati</taxon>
        <taxon>Pseudomonadota</taxon>
        <taxon>Gammaproteobacteria</taxon>
        <taxon>Vibrionales</taxon>
        <taxon>Vibrionaceae</taxon>
        <taxon>Vibrio</taxon>
    </lineage>
</organism>
<evidence type="ECO:0000313" key="12">
    <source>
        <dbReference type="Proteomes" id="UP000237466"/>
    </source>
</evidence>
<evidence type="ECO:0000256" key="7">
    <source>
        <dbReference type="ARBA" id="ARBA00022801"/>
    </source>
</evidence>
<dbReference type="NCBIfam" id="TIGR00504">
    <property type="entry name" value="pyro_pdase"/>
    <property type="match status" value="1"/>
</dbReference>
<evidence type="ECO:0000256" key="10">
    <source>
        <dbReference type="PROSITE-ProRule" id="PRU10077"/>
    </source>
</evidence>
<comment type="subcellular location">
    <subcellularLocation>
        <location evidence="3 9">Cytoplasm</location>
    </subcellularLocation>
</comment>
<dbReference type="InterPro" id="IPR033694">
    <property type="entry name" value="PGPEP1_Cys_AS"/>
</dbReference>
<dbReference type="PANTHER" id="PTHR23402">
    <property type="entry name" value="PROTEASE FAMILY C15 PYROGLUTAMYL-PEPTIDASE I-RELATED"/>
    <property type="match status" value="1"/>
</dbReference>
<dbReference type="EC" id="3.4.19.3" evidence="9"/>